<proteinExistence type="predicted"/>
<keyword evidence="2" id="KW-1185">Reference proteome</keyword>
<dbReference type="Proteomes" id="UP000554482">
    <property type="component" value="Unassembled WGS sequence"/>
</dbReference>
<evidence type="ECO:0000313" key="1">
    <source>
        <dbReference type="EMBL" id="KAF5192788.1"/>
    </source>
</evidence>
<dbReference type="AlphaFoldDB" id="A0A7J6W7K7"/>
<comment type="caution">
    <text evidence="1">The sequence shown here is derived from an EMBL/GenBank/DDBJ whole genome shotgun (WGS) entry which is preliminary data.</text>
</comment>
<accession>A0A7J6W7K7</accession>
<organism evidence="1 2">
    <name type="scientific">Thalictrum thalictroides</name>
    <name type="common">Rue-anemone</name>
    <name type="synonym">Anemone thalictroides</name>
    <dbReference type="NCBI Taxonomy" id="46969"/>
    <lineage>
        <taxon>Eukaryota</taxon>
        <taxon>Viridiplantae</taxon>
        <taxon>Streptophyta</taxon>
        <taxon>Embryophyta</taxon>
        <taxon>Tracheophyta</taxon>
        <taxon>Spermatophyta</taxon>
        <taxon>Magnoliopsida</taxon>
        <taxon>Ranunculales</taxon>
        <taxon>Ranunculaceae</taxon>
        <taxon>Thalictroideae</taxon>
        <taxon>Thalictrum</taxon>
    </lineage>
</organism>
<name>A0A7J6W7K7_THATH</name>
<evidence type="ECO:0000313" key="2">
    <source>
        <dbReference type="Proteomes" id="UP000554482"/>
    </source>
</evidence>
<gene>
    <name evidence="1" type="ORF">FRX31_017623</name>
</gene>
<sequence>MLVLTIIEGNYWNSVLPSDCPVGTKLFHWVPPHHQYDLGEGMKLQVQVYKTLYDCNAKAKAKLQLNNCCFFTVVPFTVDRRIGFFQLIVLFGQLYKQCSLQTPFLGRFNIAT</sequence>
<reference evidence="1 2" key="1">
    <citation type="submission" date="2020-06" db="EMBL/GenBank/DDBJ databases">
        <title>Transcriptomic and genomic resources for Thalictrum thalictroides and T. hernandezii: Facilitating candidate gene discovery in an emerging model plant lineage.</title>
        <authorList>
            <person name="Arias T."/>
            <person name="Riano-Pachon D.M."/>
            <person name="Di Stilio V.S."/>
        </authorList>
    </citation>
    <scope>NUCLEOTIDE SEQUENCE [LARGE SCALE GENOMIC DNA]</scope>
    <source>
        <strain evidence="2">cv. WT478/WT964</strain>
        <tissue evidence="1">Leaves</tissue>
    </source>
</reference>
<protein>
    <submittedName>
        <fullName evidence="1">Uncharacterized protein</fullName>
    </submittedName>
</protein>
<dbReference type="EMBL" id="JABWDY010020925">
    <property type="protein sequence ID" value="KAF5192788.1"/>
    <property type="molecule type" value="Genomic_DNA"/>
</dbReference>